<dbReference type="EMBL" id="JXTB01000037">
    <property type="protein sequence ID" value="PON72756.1"/>
    <property type="molecule type" value="Genomic_DNA"/>
</dbReference>
<keyword evidence="2" id="KW-1185">Reference proteome</keyword>
<comment type="caution">
    <text evidence="1">The sequence shown here is derived from an EMBL/GenBank/DDBJ whole genome shotgun (WGS) entry which is preliminary data.</text>
</comment>
<dbReference type="AlphaFoldDB" id="A0A2P5DHK0"/>
<gene>
    <name evidence="1" type="ORF">PanWU01x14_062250</name>
</gene>
<organism evidence="1 2">
    <name type="scientific">Parasponia andersonii</name>
    <name type="common">Sponia andersonii</name>
    <dbReference type="NCBI Taxonomy" id="3476"/>
    <lineage>
        <taxon>Eukaryota</taxon>
        <taxon>Viridiplantae</taxon>
        <taxon>Streptophyta</taxon>
        <taxon>Embryophyta</taxon>
        <taxon>Tracheophyta</taxon>
        <taxon>Spermatophyta</taxon>
        <taxon>Magnoliopsida</taxon>
        <taxon>eudicotyledons</taxon>
        <taxon>Gunneridae</taxon>
        <taxon>Pentapetalae</taxon>
        <taxon>rosids</taxon>
        <taxon>fabids</taxon>
        <taxon>Rosales</taxon>
        <taxon>Cannabaceae</taxon>
        <taxon>Parasponia</taxon>
    </lineage>
</organism>
<proteinExistence type="predicted"/>
<accession>A0A2P5DHK0</accession>
<dbReference type="OrthoDB" id="1770855at2759"/>
<evidence type="ECO:0000313" key="2">
    <source>
        <dbReference type="Proteomes" id="UP000237105"/>
    </source>
</evidence>
<protein>
    <submittedName>
        <fullName evidence="1">Uncharacterized protein</fullName>
    </submittedName>
</protein>
<name>A0A2P5DHK0_PARAD</name>
<evidence type="ECO:0000313" key="1">
    <source>
        <dbReference type="EMBL" id="PON72756.1"/>
    </source>
</evidence>
<dbReference type="Proteomes" id="UP000237105">
    <property type="component" value="Unassembled WGS sequence"/>
</dbReference>
<sequence>MKPVARITPAAKALTMKKISFSGRRVDIFFPKTGREMPTALATSIEVTATSLNSKALALSRFSLPVSLHVHSEATSRGRRSRKQKMITFFMARERERLLEWTGHGSFLGRVFMRRN</sequence>
<reference evidence="2" key="1">
    <citation type="submission" date="2016-06" db="EMBL/GenBank/DDBJ databases">
        <title>Parallel loss of symbiosis genes in relatives of nitrogen-fixing non-legume Parasponia.</title>
        <authorList>
            <person name="Van Velzen R."/>
            <person name="Holmer R."/>
            <person name="Bu F."/>
            <person name="Rutten L."/>
            <person name="Van Zeijl A."/>
            <person name="Liu W."/>
            <person name="Santuari L."/>
            <person name="Cao Q."/>
            <person name="Sharma T."/>
            <person name="Shen D."/>
            <person name="Roswanjaya Y."/>
            <person name="Wardhani T."/>
            <person name="Kalhor M.S."/>
            <person name="Jansen J."/>
            <person name="Van den Hoogen J."/>
            <person name="Gungor B."/>
            <person name="Hartog M."/>
            <person name="Hontelez J."/>
            <person name="Verver J."/>
            <person name="Yang W.-C."/>
            <person name="Schijlen E."/>
            <person name="Repin R."/>
            <person name="Schilthuizen M."/>
            <person name="Schranz E."/>
            <person name="Heidstra R."/>
            <person name="Miyata K."/>
            <person name="Fedorova E."/>
            <person name="Kohlen W."/>
            <person name="Bisseling T."/>
            <person name="Smit S."/>
            <person name="Geurts R."/>
        </authorList>
    </citation>
    <scope>NUCLEOTIDE SEQUENCE [LARGE SCALE GENOMIC DNA]</scope>
    <source>
        <strain evidence="2">cv. WU1-14</strain>
    </source>
</reference>